<sequence>MMYSLVHYNISGWKQEQGRLLSTRNAEYCGRRRSQVGLRSNENAGGHNNNLPLRLEQGSAVGPKTKAPPSRLGLARNGKSFAQVFRSVLADNCCSAACTAATYCKESRMRTTLMRTIMHKRFPISVLGFVLIPLVSGRIDNSSWPTSGMSHYEISVRTTSHS</sequence>
<dbReference type="AlphaFoldDB" id="A0A9P7DCS7"/>
<feature type="compositionally biased region" description="Polar residues" evidence="1">
    <location>
        <begin position="38"/>
        <end position="51"/>
    </location>
</feature>
<organism evidence="3 4">
    <name type="scientific">Suillus plorans</name>
    <dbReference type="NCBI Taxonomy" id="116603"/>
    <lineage>
        <taxon>Eukaryota</taxon>
        <taxon>Fungi</taxon>
        <taxon>Dikarya</taxon>
        <taxon>Basidiomycota</taxon>
        <taxon>Agaricomycotina</taxon>
        <taxon>Agaricomycetes</taxon>
        <taxon>Agaricomycetidae</taxon>
        <taxon>Boletales</taxon>
        <taxon>Suillineae</taxon>
        <taxon>Suillaceae</taxon>
        <taxon>Suillus</taxon>
    </lineage>
</organism>
<gene>
    <name evidence="3" type="ORF">HD556DRAFT_913197</name>
</gene>
<keyword evidence="4" id="KW-1185">Reference proteome</keyword>
<dbReference type="GeneID" id="64605783"/>
<evidence type="ECO:0000313" key="3">
    <source>
        <dbReference type="EMBL" id="KAG1788110.1"/>
    </source>
</evidence>
<reference evidence="3" key="1">
    <citation type="journal article" date="2020" name="New Phytol.">
        <title>Comparative genomics reveals dynamic genome evolution in host specialist ectomycorrhizal fungi.</title>
        <authorList>
            <person name="Lofgren L.A."/>
            <person name="Nguyen N.H."/>
            <person name="Vilgalys R."/>
            <person name="Ruytinx J."/>
            <person name="Liao H.L."/>
            <person name="Branco S."/>
            <person name="Kuo A."/>
            <person name="LaButti K."/>
            <person name="Lipzen A."/>
            <person name="Andreopoulos W."/>
            <person name="Pangilinan J."/>
            <person name="Riley R."/>
            <person name="Hundley H."/>
            <person name="Na H."/>
            <person name="Barry K."/>
            <person name="Grigoriev I.V."/>
            <person name="Stajich J.E."/>
            <person name="Kennedy P.G."/>
        </authorList>
    </citation>
    <scope>NUCLEOTIDE SEQUENCE</scope>
    <source>
        <strain evidence="3">S12</strain>
    </source>
</reference>
<evidence type="ECO:0000256" key="2">
    <source>
        <dbReference type="SAM" id="Phobius"/>
    </source>
</evidence>
<keyword evidence="2" id="KW-0472">Membrane</keyword>
<feature type="region of interest" description="Disordered" evidence="1">
    <location>
        <begin position="38"/>
        <end position="70"/>
    </location>
</feature>
<feature type="transmembrane region" description="Helical" evidence="2">
    <location>
        <begin position="122"/>
        <end position="139"/>
    </location>
</feature>
<name>A0A9P7DCS7_9AGAM</name>
<accession>A0A9P7DCS7</accession>
<evidence type="ECO:0000256" key="1">
    <source>
        <dbReference type="SAM" id="MobiDB-lite"/>
    </source>
</evidence>
<comment type="caution">
    <text evidence="3">The sequence shown here is derived from an EMBL/GenBank/DDBJ whole genome shotgun (WGS) entry which is preliminary data.</text>
</comment>
<keyword evidence="2" id="KW-1133">Transmembrane helix</keyword>
<keyword evidence="2" id="KW-0812">Transmembrane</keyword>
<evidence type="ECO:0000313" key="4">
    <source>
        <dbReference type="Proteomes" id="UP000719766"/>
    </source>
</evidence>
<dbReference type="EMBL" id="JABBWE010000071">
    <property type="protein sequence ID" value="KAG1788110.1"/>
    <property type="molecule type" value="Genomic_DNA"/>
</dbReference>
<dbReference type="Proteomes" id="UP000719766">
    <property type="component" value="Unassembled WGS sequence"/>
</dbReference>
<dbReference type="RefSeq" id="XP_041155387.1">
    <property type="nucleotide sequence ID" value="XM_041312019.1"/>
</dbReference>
<protein>
    <submittedName>
        <fullName evidence="3">Uncharacterized protein</fullName>
    </submittedName>
</protein>
<proteinExistence type="predicted"/>